<reference evidence="22 23" key="1">
    <citation type="submission" date="2018-10" db="EMBL/GenBank/DDBJ databases">
        <title>Complete Genome Sequence and Transcriptomic Profiles of a Marine Bacterium, Pseudoalteromonas agarivorans Hao 2018.</title>
        <authorList>
            <person name="Hao L."/>
        </authorList>
    </citation>
    <scope>NUCLEOTIDE SEQUENCE [LARGE SCALE GENOMIC DNA]</scope>
    <source>
        <strain evidence="22 23">Hao 2018</strain>
    </source>
</reference>
<keyword evidence="12 17" id="KW-0456">Lyase</keyword>
<protein>
    <recommendedName>
        <fullName evidence="19">Bifunctional NAD(P)H-hydrate repair enzyme</fullName>
    </recommendedName>
    <alternativeName>
        <fullName evidence="19">Nicotinamide nucleotide repair protein</fullName>
    </alternativeName>
    <domain>
        <recommendedName>
            <fullName evidence="19">ADP-dependent (S)-NAD(P)H-hydrate dehydratase</fullName>
            <ecNumber evidence="19">4.2.1.136</ecNumber>
        </recommendedName>
        <alternativeName>
            <fullName evidence="19">ADP-dependent NAD(P)HX dehydratase</fullName>
        </alternativeName>
    </domain>
    <domain>
        <recommendedName>
            <fullName evidence="19">NAD(P)H-hydrate epimerase</fullName>
            <ecNumber evidence="19">5.1.99.6</ecNumber>
        </recommendedName>
    </domain>
</protein>
<evidence type="ECO:0000256" key="9">
    <source>
        <dbReference type="ARBA" id="ARBA00022958"/>
    </source>
</evidence>
<dbReference type="PANTHER" id="PTHR12592">
    <property type="entry name" value="ATP-DEPENDENT (S)-NAD(P)H-HYDRATE DEHYDRATASE FAMILY MEMBER"/>
    <property type="match status" value="1"/>
</dbReference>
<evidence type="ECO:0000256" key="10">
    <source>
        <dbReference type="ARBA" id="ARBA00023027"/>
    </source>
</evidence>
<dbReference type="Gene3D" id="3.40.1190.20">
    <property type="match status" value="1"/>
</dbReference>
<dbReference type="PANTHER" id="PTHR12592:SF0">
    <property type="entry name" value="ATP-DEPENDENT (S)-NAD(P)H-HYDRATE DEHYDRATASE"/>
    <property type="match status" value="1"/>
</dbReference>
<feature type="binding site" evidence="17">
    <location>
        <position position="258"/>
    </location>
    <ligand>
        <name>(6S)-NADPHX</name>
        <dbReference type="ChEBI" id="CHEBI:64076"/>
    </ligand>
</feature>
<feature type="binding site" evidence="18">
    <location>
        <position position="157"/>
    </location>
    <ligand>
        <name>(6S)-NADPHX</name>
        <dbReference type="ChEBI" id="CHEBI:64076"/>
    </ligand>
</feature>
<keyword evidence="10 17" id="KW-0520">NAD</keyword>
<comment type="caution">
    <text evidence="18">Lacks conserved residue(s) required for the propagation of feature annotation.</text>
</comment>
<feature type="binding site" evidence="18">
    <location>
        <position position="61"/>
    </location>
    <ligand>
        <name>K(+)</name>
        <dbReference type="ChEBI" id="CHEBI:29103"/>
    </ligand>
</feature>
<evidence type="ECO:0000256" key="8">
    <source>
        <dbReference type="ARBA" id="ARBA00022857"/>
    </source>
</evidence>
<dbReference type="Pfam" id="PF03853">
    <property type="entry name" value="YjeF_N"/>
    <property type="match status" value="1"/>
</dbReference>
<dbReference type="EMBL" id="CP033065">
    <property type="protein sequence ID" value="AYM87873.1"/>
    <property type="molecule type" value="Genomic_DNA"/>
</dbReference>
<comment type="catalytic activity">
    <reaction evidence="15 17 19">
        <text>(6S)-NADHX + ADP = AMP + phosphate + NADH + H(+)</text>
        <dbReference type="Rhea" id="RHEA:32223"/>
        <dbReference type="ChEBI" id="CHEBI:15378"/>
        <dbReference type="ChEBI" id="CHEBI:43474"/>
        <dbReference type="ChEBI" id="CHEBI:57945"/>
        <dbReference type="ChEBI" id="CHEBI:64074"/>
        <dbReference type="ChEBI" id="CHEBI:456215"/>
        <dbReference type="ChEBI" id="CHEBI:456216"/>
        <dbReference type="EC" id="4.2.1.136"/>
    </reaction>
</comment>
<evidence type="ECO:0000259" key="21">
    <source>
        <dbReference type="PROSITE" id="PS51385"/>
    </source>
</evidence>
<dbReference type="GO" id="GO:0046496">
    <property type="term" value="P:nicotinamide nucleotide metabolic process"/>
    <property type="evidence" value="ECO:0007669"/>
    <property type="project" value="UniProtKB-UniRule"/>
</dbReference>
<dbReference type="HAMAP" id="MF_01965">
    <property type="entry name" value="NADHX_dehydratase"/>
    <property type="match status" value="1"/>
</dbReference>
<dbReference type="SUPFAM" id="SSF64153">
    <property type="entry name" value="YjeF N-terminal domain-like"/>
    <property type="match status" value="1"/>
</dbReference>
<keyword evidence="6 17" id="KW-0547">Nucleotide-binding</keyword>
<comment type="similarity">
    <text evidence="3 19">In the N-terminal section; belongs to the NnrE/AIBP family.</text>
</comment>
<evidence type="ECO:0000256" key="18">
    <source>
        <dbReference type="HAMAP-Rule" id="MF_01966"/>
    </source>
</evidence>
<comment type="catalytic activity">
    <reaction evidence="2 18 19">
        <text>(6R)-NADPHX = (6S)-NADPHX</text>
        <dbReference type="Rhea" id="RHEA:32227"/>
        <dbReference type="ChEBI" id="CHEBI:64076"/>
        <dbReference type="ChEBI" id="CHEBI:64077"/>
        <dbReference type="EC" id="5.1.99.6"/>
    </reaction>
</comment>
<keyword evidence="8 17" id="KW-0521">NADP</keyword>
<dbReference type="InterPro" id="IPR030677">
    <property type="entry name" value="Nnr"/>
</dbReference>
<feature type="binding site" evidence="17">
    <location>
        <position position="433"/>
    </location>
    <ligand>
        <name>(6S)-NADPHX</name>
        <dbReference type="ChEBI" id="CHEBI:64076"/>
    </ligand>
</feature>
<accession>A0AAD0U0K0</accession>
<feature type="binding site" evidence="17">
    <location>
        <begin position="404"/>
        <end position="408"/>
    </location>
    <ligand>
        <name>AMP</name>
        <dbReference type="ChEBI" id="CHEBI:456215"/>
    </ligand>
</feature>
<keyword evidence="7 17" id="KW-0067">ATP-binding</keyword>
<keyword evidence="11 18" id="KW-0413">Isomerase</keyword>
<dbReference type="PROSITE" id="PS01050">
    <property type="entry name" value="YJEF_C_2"/>
    <property type="match status" value="1"/>
</dbReference>
<proteinExistence type="inferred from homology"/>
<dbReference type="SUPFAM" id="SSF53613">
    <property type="entry name" value="Ribokinase-like"/>
    <property type="match status" value="1"/>
</dbReference>
<dbReference type="PROSITE" id="PS51383">
    <property type="entry name" value="YJEF_C_3"/>
    <property type="match status" value="1"/>
</dbReference>
<comment type="subunit">
    <text evidence="17">Homotetramer.</text>
</comment>
<feature type="binding site" evidence="18">
    <location>
        <position position="160"/>
    </location>
    <ligand>
        <name>K(+)</name>
        <dbReference type="ChEBI" id="CHEBI:29103"/>
    </ligand>
</feature>
<evidence type="ECO:0000256" key="7">
    <source>
        <dbReference type="ARBA" id="ARBA00022840"/>
    </source>
</evidence>
<evidence type="ECO:0000313" key="22">
    <source>
        <dbReference type="EMBL" id="AYM87873.1"/>
    </source>
</evidence>
<dbReference type="Pfam" id="PF01256">
    <property type="entry name" value="Carb_kinase"/>
    <property type="match status" value="1"/>
</dbReference>
<name>A0AAD0U0K0_9GAMM</name>
<dbReference type="PIRSF" id="PIRSF017184">
    <property type="entry name" value="Nnr"/>
    <property type="match status" value="1"/>
</dbReference>
<evidence type="ECO:0000256" key="14">
    <source>
        <dbReference type="ARBA" id="ARBA00025153"/>
    </source>
</evidence>
<evidence type="ECO:0000256" key="13">
    <source>
        <dbReference type="ARBA" id="ARBA00023268"/>
    </source>
</evidence>
<dbReference type="Gene3D" id="3.40.50.10260">
    <property type="entry name" value="YjeF N-terminal domain"/>
    <property type="match status" value="1"/>
</dbReference>
<dbReference type="RefSeq" id="WP_121638071.1">
    <property type="nucleotide sequence ID" value="NZ_CP033065.1"/>
</dbReference>
<evidence type="ECO:0000256" key="1">
    <source>
        <dbReference type="ARBA" id="ARBA00000013"/>
    </source>
</evidence>
<comment type="function">
    <text evidence="18">Catalyzes the epimerization of the S- and R-forms of NAD(P)HX, a damaged form of NAD(P)H that is a result of enzymatic or heat-dependent hydration. This is a prerequisite for the S-specific NAD(P)H-hydrate dehydratase to allow the repair of both epimers of NAD(P)HX.</text>
</comment>
<dbReference type="PROSITE" id="PS51385">
    <property type="entry name" value="YJEF_N"/>
    <property type="match status" value="1"/>
</dbReference>
<comment type="cofactor">
    <cofactor evidence="18 19">
        <name>K(+)</name>
        <dbReference type="ChEBI" id="CHEBI:29103"/>
    </cofactor>
    <text evidence="18 19">Binds 1 potassium ion per subunit.</text>
</comment>
<evidence type="ECO:0000256" key="3">
    <source>
        <dbReference type="ARBA" id="ARBA00006001"/>
    </source>
</evidence>
<comment type="similarity">
    <text evidence="18">Belongs to the NnrE/AIBP family.</text>
</comment>
<dbReference type="NCBIfam" id="TIGR00196">
    <property type="entry name" value="yjeF_cterm"/>
    <property type="match status" value="1"/>
</dbReference>
<dbReference type="InterPro" id="IPR017953">
    <property type="entry name" value="Carbohydrate_kinase_pred_CS"/>
</dbReference>
<evidence type="ECO:0000313" key="23">
    <source>
        <dbReference type="Proteomes" id="UP000279995"/>
    </source>
</evidence>
<sequence length="490" mass="51958">MLNKQRHIYTKEQIRSYEGEAAKQCGIDLFTLMQRAGEAVYKQWQSFNAKLTLIIVGNGNNAGDAYIAARLIKASGAEVKVCAIDPAKTLSGDAAKAKQLWLDSGGIVNEFTKSDLDCCDCVIDGLLGTGLNSPVRENFCEIITAINQSEKPVLSIDVPSGIDANTGEVLGAAIQATKTLTFIAIKQGLSTGTGKQHAGELILDELALEDTFSQLASPCAYLINIDSFNRLGSRALNSHKGNHGKLLCVGGNQGTAGAIRLSSEAALRAGAGMVKVYTHQSSIMPISIGRAELMVMSENLEQALEWASCVVLGPGLGQDEWAKKTFCTVMHYCQEHNTPLVLDADALNLLAENASAYTLAQCVLTPHPGEAARLISKNTSEIESNRFESVRLCAKRYNATCILKGAGSLIDNGKSTWVCENGNAALAVGGSGDVLTGIIGALLAQGLSVDEAARYGVTLHARAGEVAAEEQGQRGMLPSDLFQIVRSLIN</sequence>
<dbReference type="AlphaFoldDB" id="A0AAD0U0K0"/>
<dbReference type="Proteomes" id="UP000279995">
    <property type="component" value="Chromosome I"/>
</dbReference>
<dbReference type="GO" id="GO:0052855">
    <property type="term" value="F:ADP-dependent NAD(P)H-hydrate dehydratase activity"/>
    <property type="evidence" value="ECO:0007669"/>
    <property type="project" value="UniProtKB-UniRule"/>
</dbReference>
<dbReference type="CDD" id="cd01171">
    <property type="entry name" value="YXKO-related"/>
    <property type="match status" value="1"/>
</dbReference>
<comment type="function">
    <text evidence="14 19">Bifunctional enzyme that catalyzes the epimerization of the S- and R-forms of NAD(P)HX and the dehydration of the S-form of NAD(P)HX at the expense of ADP, which is converted to AMP. This allows the repair of both epimers of NAD(P)HX, a damaged form of NAD(P)H that is a result of enzymatic or heat-dependent hydration.</text>
</comment>
<evidence type="ECO:0000256" key="11">
    <source>
        <dbReference type="ARBA" id="ARBA00023235"/>
    </source>
</evidence>
<comment type="cofactor">
    <cofactor evidence="17">
        <name>Mg(2+)</name>
        <dbReference type="ChEBI" id="CHEBI:18420"/>
    </cofactor>
</comment>
<dbReference type="NCBIfam" id="TIGR00197">
    <property type="entry name" value="yjeF_nterm"/>
    <property type="match status" value="1"/>
</dbReference>
<dbReference type="InterPro" id="IPR029056">
    <property type="entry name" value="Ribokinase-like"/>
</dbReference>
<evidence type="ECO:0000256" key="16">
    <source>
        <dbReference type="ARBA" id="ARBA00049209"/>
    </source>
</evidence>
<evidence type="ECO:0000256" key="12">
    <source>
        <dbReference type="ARBA" id="ARBA00023239"/>
    </source>
</evidence>
<dbReference type="HAMAP" id="MF_01966">
    <property type="entry name" value="NADHX_epimerase"/>
    <property type="match status" value="1"/>
</dbReference>
<evidence type="ECO:0000256" key="17">
    <source>
        <dbReference type="HAMAP-Rule" id="MF_01965"/>
    </source>
</evidence>
<feature type="binding site" evidence="18">
    <location>
        <position position="124"/>
    </location>
    <ligand>
        <name>K(+)</name>
        <dbReference type="ChEBI" id="CHEBI:29103"/>
    </ligand>
</feature>
<feature type="domain" description="YjeF N-terminal" evidence="21">
    <location>
        <begin position="14"/>
        <end position="214"/>
    </location>
</feature>
<dbReference type="InterPro" id="IPR004443">
    <property type="entry name" value="YjeF_N_dom"/>
</dbReference>
<dbReference type="GO" id="GO:0005524">
    <property type="term" value="F:ATP binding"/>
    <property type="evidence" value="ECO:0007669"/>
    <property type="project" value="UniProtKB-UniRule"/>
</dbReference>
<evidence type="ECO:0000256" key="4">
    <source>
        <dbReference type="ARBA" id="ARBA00009524"/>
    </source>
</evidence>
<keyword evidence="5 18" id="KW-0479">Metal-binding</keyword>
<dbReference type="EC" id="4.2.1.136" evidence="19"/>
<feature type="binding site" evidence="18">
    <location>
        <begin position="128"/>
        <end position="134"/>
    </location>
    <ligand>
        <name>(6S)-NADPHX</name>
        <dbReference type="ChEBI" id="CHEBI:64076"/>
    </ligand>
</feature>
<evidence type="ECO:0000256" key="19">
    <source>
        <dbReference type="PIRNR" id="PIRNR017184"/>
    </source>
</evidence>
<evidence type="ECO:0000259" key="20">
    <source>
        <dbReference type="PROSITE" id="PS51383"/>
    </source>
</evidence>
<comment type="catalytic activity">
    <reaction evidence="1 18 19">
        <text>(6R)-NADHX = (6S)-NADHX</text>
        <dbReference type="Rhea" id="RHEA:32215"/>
        <dbReference type="ChEBI" id="CHEBI:64074"/>
        <dbReference type="ChEBI" id="CHEBI:64075"/>
        <dbReference type="EC" id="5.1.99.6"/>
    </reaction>
</comment>
<feature type="binding site" evidence="17">
    <location>
        <position position="315"/>
    </location>
    <ligand>
        <name>(6S)-NADPHX</name>
        <dbReference type="ChEBI" id="CHEBI:64076"/>
    </ligand>
</feature>
<evidence type="ECO:0000256" key="2">
    <source>
        <dbReference type="ARBA" id="ARBA00000909"/>
    </source>
</evidence>
<comment type="function">
    <text evidence="17">Catalyzes the dehydration of the S-form of NAD(P)HX at the expense of ADP, which is converted to AMP. Together with NAD(P)HX epimerase, which catalyzes the epimerization of the S- and R-forms, the enzyme allows the repair of both epimers of NAD(P)HX, a damaged form of NAD(P)H that is a result of enzymatic or heat-dependent hydration.</text>
</comment>
<comment type="similarity">
    <text evidence="17">Belongs to the NnrD/CARKD family.</text>
</comment>
<dbReference type="GO" id="GO:0046872">
    <property type="term" value="F:metal ion binding"/>
    <property type="evidence" value="ECO:0007669"/>
    <property type="project" value="UniProtKB-UniRule"/>
</dbReference>
<feature type="domain" description="YjeF C-terminal" evidence="20">
    <location>
        <begin position="223"/>
        <end position="490"/>
    </location>
</feature>
<evidence type="ECO:0000256" key="15">
    <source>
        <dbReference type="ARBA" id="ARBA00048238"/>
    </source>
</evidence>
<evidence type="ECO:0000256" key="5">
    <source>
        <dbReference type="ARBA" id="ARBA00022723"/>
    </source>
</evidence>
<keyword evidence="13" id="KW-0511">Multifunctional enzyme</keyword>
<comment type="similarity">
    <text evidence="4 19">In the C-terminal section; belongs to the NnrD/CARKD family.</text>
</comment>
<keyword evidence="9 18" id="KW-0630">Potassium</keyword>
<feature type="binding site" evidence="17">
    <location>
        <position position="367"/>
    </location>
    <ligand>
        <name>(6S)-NADPHX</name>
        <dbReference type="ChEBI" id="CHEBI:64076"/>
    </ligand>
</feature>
<dbReference type="InterPro" id="IPR000631">
    <property type="entry name" value="CARKD"/>
</dbReference>
<gene>
    <name evidence="18" type="primary">nnrE</name>
    <name evidence="17" type="synonym">nnrD</name>
    <name evidence="22" type="ORF">D9T18_14810</name>
</gene>
<dbReference type="GO" id="GO:0052856">
    <property type="term" value="F:NAD(P)HX epimerase activity"/>
    <property type="evidence" value="ECO:0007669"/>
    <property type="project" value="UniProtKB-UniRule"/>
</dbReference>
<organism evidence="22 23">
    <name type="scientific">Pseudoalteromonas agarivorans</name>
    <dbReference type="NCBI Taxonomy" id="176102"/>
    <lineage>
        <taxon>Bacteria</taxon>
        <taxon>Pseudomonadati</taxon>
        <taxon>Pseudomonadota</taxon>
        <taxon>Gammaproteobacteria</taxon>
        <taxon>Alteromonadales</taxon>
        <taxon>Pseudoalteromonadaceae</taxon>
        <taxon>Pseudoalteromonas</taxon>
    </lineage>
</organism>
<dbReference type="EC" id="5.1.99.6" evidence="19"/>
<dbReference type="InterPro" id="IPR036652">
    <property type="entry name" value="YjeF_N_dom_sf"/>
</dbReference>
<feature type="binding site" evidence="17">
    <location>
        <position position="432"/>
    </location>
    <ligand>
        <name>AMP</name>
        <dbReference type="ChEBI" id="CHEBI:456215"/>
    </ligand>
</feature>
<dbReference type="GO" id="GO:0110051">
    <property type="term" value="P:metabolite repair"/>
    <property type="evidence" value="ECO:0007669"/>
    <property type="project" value="TreeGrafter"/>
</dbReference>
<evidence type="ECO:0000256" key="6">
    <source>
        <dbReference type="ARBA" id="ARBA00022741"/>
    </source>
</evidence>
<comment type="catalytic activity">
    <reaction evidence="16 17 19">
        <text>(6S)-NADPHX + ADP = AMP + phosphate + NADPH + H(+)</text>
        <dbReference type="Rhea" id="RHEA:32235"/>
        <dbReference type="ChEBI" id="CHEBI:15378"/>
        <dbReference type="ChEBI" id="CHEBI:43474"/>
        <dbReference type="ChEBI" id="CHEBI:57783"/>
        <dbReference type="ChEBI" id="CHEBI:64076"/>
        <dbReference type="ChEBI" id="CHEBI:456215"/>
        <dbReference type="ChEBI" id="CHEBI:456216"/>
        <dbReference type="EC" id="4.2.1.136"/>
    </reaction>
</comment>